<dbReference type="CDD" id="cd12797">
    <property type="entry name" value="M23_peptidase"/>
    <property type="match status" value="1"/>
</dbReference>
<dbReference type="InterPro" id="IPR050570">
    <property type="entry name" value="Cell_wall_metabolism_enzyme"/>
</dbReference>
<feature type="domain" description="DUF3887" evidence="3">
    <location>
        <begin position="35"/>
        <end position="116"/>
    </location>
</feature>
<dbReference type="RefSeq" id="WP_314514258.1">
    <property type="nucleotide sequence ID" value="NZ_JASJOU010000009.1"/>
</dbReference>
<name>A0AAE3UHM3_9BACT</name>
<proteinExistence type="predicted"/>
<protein>
    <submittedName>
        <fullName evidence="4">Peptidoglycan DD-metalloendopeptidase family protein</fullName>
    </submittedName>
</protein>
<dbReference type="InterPro" id="IPR024981">
    <property type="entry name" value="DUF3887"/>
</dbReference>
<dbReference type="SUPFAM" id="SSF51261">
    <property type="entry name" value="Duplicated hybrid motif"/>
    <property type="match status" value="1"/>
</dbReference>
<evidence type="ECO:0000256" key="1">
    <source>
        <dbReference type="SAM" id="SignalP"/>
    </source>
</evidence>
<dbReference type="GO" id="GO:0004222">
    <property type="term" value="F:metalloendopeptidase activity"/>
    <property type="evidence" value="ECO:0007669"/>
    <property type="project" value="TreeGrafter"/>
</dbReference>
<dbReference type="InterPro" id="IPR016047">
    <property type="entry name" value="M23ase_b-sheet_dom"/>
</dbReference>
<dbReference type="Gene3D" id="2.70.70.10">
    <property type="entry name" value="Glucose Permease (Domain IIA)"/>
    <property type="match status" value="1"/>
</dbReference>
<dbReference type="Pfam" id="PF01551">
    <property type="entry name" value="Peptidase_M23"/>
    <property type="match status" value="1"/>
</dbReference>
<accession>A0AAE3UHM3</accession>
<organism evidence="4 5">
    <name type="scientific">Xanthocytophaga agilis</name>
    <dbReference type="NCBI Taxonomy" id="3048010"/>
    <lineage>
        <taxon>Bacteria</taxon>
        <taxon>Pseudomonadati</taxon>
        <taxon>Bacteroidota</taxon>
        <taxon>Cytophagia</taxon>
        <taxon>Cytophagales</taxon>
        <taxon>Rhodocytophagaceae</taxon>
        <taxon>Xanthocytophaga</taxon>
    </lineage>
</organism>
<keyword evidence="1" id="KW-0732">Signal</keyword>
<dbReference type="Pfam" id="PF13026">
    <property type="entry name" value="DUF3887"/>
    <property type="match status" value="1"/>
</dbReference>
<evidence type="ECO:0000259" key="3">
    <source>
        <dbReference type="Pfam" id="PF13026"/>
    </source>
</evidence>
<dbReference type="AlphaFoldDB" id="A0AAE3UHM3"/>
<evidence type="ECO:0000313" key="5">
    <source>
        <dbReference type="Proteomes" id="UP001232063"/>
    </source>
</evidence>
<comment type="caution">
    <text evidence="4">The sequence shown here is derived from an EMBL/GenBank/DDBJ whole genome shotgun (WGS) entry which is preliminary data.</text>
</comment>
<feature type="signal peptide" evidence="1">
    <location>
        <begin position="1"/>
        <end position="19"/>
    </location>
</feature>
<keyword evidence="5" id="KW-1185">Reference proteome</keyword>
<sequence length="323" mass="36366">MFIRILYPLLFLLVSVAHAQAPKEAPKYTKAVLHFKSLFNEGKYDSIFSLFSADMQAQFPIDKTVDFLSATKSVSGKMVSANFESYESSYAIYKAQFERRVYSFYISLNNSQINGLLLQPYMPANLPKLNRNLSKLILPFKGRWTVLWGGDTKELNYHVEVAMQKGAFDFIVTDSTGKSYRTDSKTNQDYYAFGKEILAVCDAQVIMVVDGINDNVPGTVNPLFVTGNTVILKTSKNEFIVYAHFQKHSILVKEGQTVRQGDLLGKCGNSGNSTEPHLHFHMQNVEDMNVATGAKCYFTNIIVDGVKKTESSPIRNERVENQN</sequence>
<evidence type="ECO:0000259" key="2">
    <source>
        <dbReference type="Pfam" id="PF01551"/>
    </source>
</evidence>
<dbReference type="EMBL" id="JASJOU010000009">
    <property type="protein sequence ID" value="MDJ1503642.1"/>
    <property type="molecule type" value="Genomic_DNA"/>
</dbReference>
<reference evidence="4" key="1">
    <citation type="submission" date="2023-05" db="EMBL/GenBank/DDBJ databases">
        <authorList>
            <person name="Zhang X."/>
        </authorList>
    </citation>
    <scope>NUCLEOTIDE SEQUENCE</scope>
    <source>
        <strain evidence="4">BD1B2-1</strain>
    </source>
</reference>
<feature type="domain" description="M23ase beta-sheet core" evidence="2">
    <location>
        <begin position="194"/>
        <end position="284"/>
    </location>
</feature>
<dbReference type="PANTHER" id="PTHR21666">
    <property type="entry name" value="PEPTIDASE-RELATED"/>
    <property type="match status" value="1"/>
</dbReference>
<gene>
    <name evidence="4" type="ORF">QNI22_23460</name>
</gene>
<dbReference type="PANTHER" id="PTHR21666:SF270">
    <property type="entry name" value="MUREIN HYDROLASE ACTIVATOR ENVC"/>
    <property type="match status" value="1"/>
</dbReference>
<feature type="chain" id="PRO_5042093259" evidence="1">
    <location>
        <begin position="20"/>
        <end position="323"/>
    </location>
</feature>
<evidence type="ECO:0000313" key="4">
    <source>
        <dbReference type="EMBL" id="MDJ1503642.1"/>
    </source>
</evidence>
<dbReference type="InterPro" id="IPR011055">
    <property type="entry name" value="Dup_hybrid_motif"/>
</dbReference>
<dbReference type="Proteomes" id="UP001232063">
    <property type="component" value="Unassembled WGS sequence"/>
</dbReference>